<evidence type="ECO:0000256" key="1">
    <source>
        <dbReference type="ARBA" id="ARBA00022679"/>
    </source>
</evidence>
<accession>A0A1Y2GU80</accession>
<dbReference type="Proteomes" id="UP000193648">
    <property type="component" value="Unassembled WGS sequence"/>
</dbReference>
<dbReference type="InterPro" id="IPR052562">
    <property type="entry name" value="Ketohexokinase-related"/>
</dbReference>
<keyword evidence="2 5" id="KW-0418">Kinase</keyword>
<dbReference type="RefSeq" id="XP_021883590.1">
    <property type="nucleotide sequence ID" value="XM_022021905.1"/>
</dbReference>
<dbReference type="Pfam" id="PF00294">
    <property type="entry name" value="PfkB"/>
    <property type="match status" value="2"/>
</dbReference>
<comment type="caution">
    <text evidence="5">The sequence shown here is derived from an EMBL/GenBank/DDBJ whole genome shotgun (WGS) entry which is preliminary data.</text>
</comment>
<feature type="domain" description="Carbohydrate kinase PfkB" evidence="4">
    <location>
        <begin position="58"/>
        <end position="167"/>
    </location>
</feature>
<protein>
    <submittedName>
        <fullName evidence="5">Ribokinase-like protein</fullName>
    </submittedName>
</protein>
<evidence type="ECO:0000256" key="3">
    <source>
        <dbReference type="SAM" id="MobiDB-lite"/>
    </source>
</evidence>
<dbReference type="GeneID" id="33563749"/>
<evidence type="ECO:0000313" key="6">
    <source>
        <dbReference type="Proteomes" id="UP000193648"/>
    </source>
</evidence>
<reference evidence="5 6" key="1">
    <citation type="submission" date="2016-07" db="EMBL/GenBank/DDBJ databases">
        <title>Pervasive Adenine N6-methylation of Active Genes in Fungi.</title>
        <authorList>
            <consortium name="DOE Joint Genome Institute"/>
            <person name="Mondo S.J."/>
            <person name="Dannebaum R.O."/>
            <person name="Kuo R.C."/>
            <person name="Labutti K."/>
            <person name="Haridas S."/>
            <person name="Kuo A."/>
            <person name="Salamov A."/>
            <person name="Ahrendt S.R."/>
            <person name="Lipzen A."/>
            <person name="Sullivan W."/>
            <person name="Andreopoulos W.B."/>
            <person name="Clum A."/>
            <person name="Lindquist E."/>
            <person name="Daum C."/>
            <person name="Ramamoorthy G.K."/>
            <person name="Gryganskyi A."/>
            <person name="Culley D."/>
            <person name="Magnuson J.K."/>
            <person name="James T.Y."/>
            <person name="O'Malley M.A."/>
            <person name="Stajich J.E."/>
            <person name="Spatafora J.W."/>
            <person name="Visel A."/>
            <person name="Grigoriev I.V."/>
        </authorList>
    </citation>
    <scope>NUCLEOTIDE SEQUENCE [LARGE SCALE GENOMIC DNA]</scope>
    <source>
        <strain evidence="5 6">NRRL 3116</strain>
    </source>
</reference>
<dbReference type="InterPro" id="IPR002173">
    <property type="entry name" value="Carboh/pur_kinase_PfkB_CS"/>
</dbReference>
<keyword evidence="6" id="KW-1185">Reference proteome</keyword>
<feature type="domain" description="Carbohydrate kinase PfkB" evidence="4">
    <location>
        <begin position="271"/>
        <end position="363"/>
    </location>
</feature>
<dbReference type="STRING" id="64571.A0A1Y2GU80"/>
<dbReference type="InterPro" id="IPR011611">
    <property type="entry name" value="PfkB_dom"/>
</dbReference>
<dbReference type="OrthoDB" id="204058at2759"/>
<keyword evidence="1" id="KW-0808">Transferase</keyword>
<dbReference type="InParanoid" id="A0A1Y2GU80"/>
<organism evidence="5 6">
    <name type="scientific">Lobosporangium transversale</name>
    <dbReference type="NCBI Taxonomy" id="64571"/>
    <lineage>
        <taxon>Eukaryota</taxon>
        <taxon>Fungi</taxon>
        <taxon>Fungi incertae sedis</taxon>
        <taxon>Mucoromycota</taxon>
        <taxon>Mortierellomycotina</taxon>
        <taxon>Mortierellomycetes</taxon>
        <taxon>Mortierellales</taxon>
        <taxon>Mortierellaceae</taxon>
        <taxon>Lobosporangium</taxon>
    </lineage>
</organism>
<evidence type="ECO:0000313" key="5">
    <source>
        <dbReference type="EMBL" id="ORZ23776.1"/>
    </source>
</evidence>
<dbReference type="InterPro" id="IPR029056">
    <property type="entry name" value="Ribokinase-like"/>
</dbReference>
<sequence length="373" mass="40888">MQKLFRLQSKGSSATSSQTSFSGSSSGEGSSTSTTHASHVSTATYNGNSNPSPKIGIFLVGATYLDTIMHVNSFPHEDMKQRSERFEQRRGGNAANTAEILGQDPRAKVWYMSSMPAPAAAKILLTALERNNVKTEACVFHSAQLTAPQAYIISAKDTGSRTVISHSTLPDLTLEEFIKRFDAARMRAVPDIVDMSCPFNWIHFEGRGPDVYKMINYVESIYIKQRWRQKLTISVEFEKGDRPGIPYLLKQADVCFFSKLYAQTLGFDRPEDFLASIKEFCKPTATLFCCWGAMGAVGLHLETGTRFSSSAGTVDRVVDPVGAGDTFIAGIILALGVRGYDIGRGLQFACELASQKCAQYGFSHLLKSIPPDL</sequence>
<dbReference type="SUPFAM" id="SSF53613">
    <property type="entry name" value="Ribokinase-like"/>
    <property type="match status" value="1"/>
</dbReference>
<gene>
    <name evidence="5" type="ORF">BCR41DRAFT_333767</name>
</gene>
<proteinExistence type="predicted"/>
<dbReference type="PANTHER" id="PTHR42774">
    <property type="entry name" value="PHOSPHOTRANSFERASE SYSTEM TRANSPORT PROTEIN"/>
    <property type="match status" value="1"/>
</dbReference>
<evidence type="ECO:0000256" key="2">
    <source>
        <dbReference type="ARBA" id="ARBA00022777"/>
    </source>
</evidence>
<dbReference type="EMBL" id="MCFF01000009">
    <property type="protein sequence ID" value="ORZ23776.1"/>
    <property type="molecule type" value="Genomic_DNA"/>
</dbReference>
<dbReference type="GO" id="GO:0016301">
    <property type="term" value="F:kinase activity"/>
    <property type="evidence" value="ECO:0007669"/>
    <property type="project" value="UniProtKB-KW"/>
</dbReference>
<dbReference type="Gene3D" id="3.40.1190.20">
    <property type="match status" value="1"/>
</dbReference>
<feature type="region of interest" description="Disordered" evidence="3">
    <location>
        <begin position="1"/>
        <end position="36"/>
    </location>
</feature>
<dbReference type="PROSITE" id="PS00584">
    <property type="entry name" value="PFKB_KINASES_2"/>
    <property type="match status" value="1"/>
</dbReference>
<dbReference type="PANTHER" id="PTHR42774:SF3">
    <property type="entry name" value="KETOHEXOKINASE"/>
    <property type="match status" value="1"/>
</dbReference>
<feature type="compositionally biased region" description="Low complexity" evidence="3">
    <location>
        <begin position="9"/>
        <end position="36"/>
    </location>
</feature>
<evidence type="ECO:0000259" key="4">
    <source>
        <dbReference type="Pfam" id="PF00294"/>
    </source>
</evidence>
<dbReference type="AlphaFoldDB" id="A0A1Y2GU80"/>
<name>A0A1Y2GU80_9FUNG</name>